<dbReference type="PANTHER" id="PTHR43172">
    <property type="entry name" value="ADENYLOSUCCINATE LYASE"/>
    <property type="match status" value="1"/>
</dbReference>
<dbReference type="PROSITE" id="PS00163">
    <property type="entry name" value="FUMARATE_LYASES"/>
    <property type="match status" value="1"/>
</dbReference>
<comment type="catalytic activity">
    <reaction evidence="3">
        <text>(2S)-2-[5-amino-1-(5-phospho-beta-D-ribosyl)imidazole-4-carboxamido]succinate = 5-amino-1-(5-phospho-beta-D-ribosyl)imidazole-4-carboxamide + fumarate</text>
        <dbReference type="Rhea" id="RHEA:23920"/>
        <dbReference type="ChEBI" id="CHEBI:29806"/>
        <dbReference type="ChEBI" id="CHEBI:58443"/>
        <dbReference type="ChEBI" id="CHEBI:58475"/>
        <dbReference type="EC" id="4.3.2.2"/>
    </reaction>
</comment>
<dbReference type="Gene3D" id="1.10.40.30">
    <property type="entry name" value="Fumarase/aspartase (C-terminal domain)"/>
    <property type="match status" value="1"/>
</dbReference>
<protein>
    <recommendedName>
        <fullName evidence="2 3">Adenylosuccinate lyase</fullName>
        <shortName evidence="3">ASL</shortName>
        <ecNumber evidence="2 3">4.3.2.2</ecNumber>
    </recommendedName>
    <alternativeName>
        <fullName evidence="3">Adenylosuccinase</fullName>
    </alternativeName>
</protein>
<dbReference type="GO" id="GO:0005829">
    <property type="term" value="C:cytosol"/>
    <property type="evidence" value="ECO:0007669"/>
    <property type="project" value="TreeGrafter"/>
</dbReference>
<dbReference type="EMBL" id="AMWG01000111">
    <property type="protein sequence ID" value="ELP32118.1"/>
    <property type="molecule type" value="Genomic_DNA"/>
</dbReference>
<proteinExistence type="inferred from homology"/>
<name>L7CDN9_RHOBT</name>
<evidence type="ECO:0000259" key="4">
    <source>
        <dbReference type="SMART" id="SM00998"/>
    </source>
</evidence>
<organism evidence="5 6">
    <name type="scientific">Rhodopirellula baltica SWK14</name>
    <dbReference type="NCBI Taxonomy" id="993516"/>
    <lineage>
        <taxon>Bacteria</taxon>
        <taxon>Pseudomonadati</taxon>
        <taxon>Planctomycetota</taxon>
        <taxon>Planctomycetia</taxon>
        <taxon>Pirellulales</taxon>
        <taxon>Pirellulaceae</taxon>
        <taxon>Rhodopirellula</taxon>
    </lineage>
</organism>
<dbReference type="SMART" id="SM00998">
    <property type="entry name" value="ADSL_C"/>
    <property type="match status" value="1"/>
</dbReference>
<evidence type="ECO:0000256" key="2">
    <source>
        <dbReference type="NCBIfam" id="TIGR00928"/>
    </source>
</evidence>
<dbReference type="UniPathway" id="UPA00074">
    <property type="reaction ID" value="UER00132"/>
</dbReference>
<dbReference type="EC" id="4.3.2.2" evidence="2 3"/>
<dbReference type="CDD" id="cd03302">
    <property type="entry name" value="Adenylsuccinate_lyase_2"/>
    <property type="match status" value="1"/>
</dbReference>
<evidence type="ECO:0000256" key="3">
    <source>
        <dbReference type="RuleBase" id="RU361172"/>
    </source>
</evidence>
<dbReference type="GO" id="GO:0004018">
    <property type="term" value="F:N6-(1,2-dicarboxyethyl)AMP AMP-lyase (fumarate-forming) activity"/>
    <property type="evidence" value="ECO:0007669"/>
    <property type="project" value="UniProtKB-UniRule"/>
</dbReference>
<dbReference type="InterPro" id="IPR020557">
    <property type="entry name" value="Fumarate_lyase_CS"/>
</dbReference>
<dbReference type="SUPFAM" id="SSF48557">
    <property type="entry name" value="L-aspartase-like"/>
    <property type="match status" value="1"/>
</dbReference>
<comment type="similarity">
    <text evidence="3">Belongs to the lyase 1 family. Adenylosuccinate lyase subfamily.</text>
</comment>
<comment type="catalytic activity">
    <reaction evidence="3">
        <text>N(6)-(1,2-dicarboxyethyl)-AMP = fumarate + AMP</text>
        <dbReference type="Rhea" id="RHEA:16853"/>
        <dbReference type="ChEBI" id="CHEBI:29806"/>
        <dbReference type="ChEBI" id="CHEBI:57567"/>
        <dbReference type="ChEBI" id="CHEBI:456215"/>
        <dbReference type="EC" id="4.3.2.2"/>
    </reaction>
</comment>
<dbReference type="InterPro" id="IPR008948">
    <property type="entry name" value="L-Aspartase-like"/>
</dbReference>
<comment type="caution">
    <text evidence="5">The sequence shown here is derived from an EMBL/GenBank/DDBJ whole genome shotgun (WGS) entry which is preliminary data.</text>
</comment>
<dbReference type="InterPro" id="IPR022761">
    <property type="entry name" value="Fumarate_lyase_N"/>
</dbReference>
<feature type="domain" description="Adenylosuccinate lyase C-terminal" evidence="4">
    <location>
        <begin position="380"/>
        <end position="462"/>
    </location>
</feature>
<dbReference type="GO" id="GO:0070626">
    <property type="term" value="F:(S)-2-(5-amino-1-(5-phospho-D-ribosyl)imidazole-4-carboxamido) succinate lyase (fumarate-forming) activity"/>
    <property type="evidence" value="ECO:0007669"/>
    <property type="project" value="TreeGrafter"/>
</dbReference>
<dbReference type="PATRIC" id="fig|993516.3.peg.4084"/>
<dbReference type="NCBIfam" id="TIGR00928">
    <property type="entry name" value="purB"/>
    <property type="match status" value="1"/>
</dbReference>
<sequence length="485" mass="54014">MPLQETKMTETQETPYQNPLIERYASREMAFHWGPQRRFASWRKVWIALAEAEQELGIAITDAQIEQLKSFENKLNLDAAAKYERELRHDVMAHVHAYGDQCPDARGIIHLGATSCFVTDNADLLLIREALELTAKRLAATIDQMAKFAAEHRDLPCLAFTHFQPAQPTTVGKRACLWIYDLVLDLEAIEHRLETLRARSAKGTTGTQASFLELFSGDHDKVRALEKRIAEKLSFESVYAVTGQTYPRKVDAQLLDALSGIGQSLHKIATDIRLLAGRKEVEEPFEKKQIGSSAMAYKRNPMRSERICALGRFVMSLQSSPAMTAATQWMERTLDDSANRRLVIPQAFLAIDAALVLMQNVADGMVVYPATIAKNLGAELPFMATENILMQAVAAGGDRQDLHEQIRVHSQAAALEVKQNAGDNDLLERLKGDENFAGIDLEAAIDPHAYVGRAPQQVDEFMEAIIAPIRQRYSGSDSLSVEVTV</sequence>
<evidence type="ECO:0000313" key="6">
    <source>
        <dbReference type="Proteomes" id="UP000010959"/>
    </source>
</evidence>
<dbReference type="AlphaFoldDB" id="L7CDN9"/>
<dbReference type="Pfam" id="PF10397">
    <property type="entry name" value="ADSL_C"/>
    <property type="match status" value="1"/>
</dbReference>
<evidence type="ECO:0000256" key="1">
    <source>
        <dbReference type="ARBA" id="ARBA00023239"/>
    </source>
</evidence>
<dbReference type="Gene3D" id="1.10.275.60">
    <property type="match status" value="1"/>
</dbReference>
<keyword evidence="3" id="KW-0658">Purine biosynthesis</keyword>
<comment type="pathway">
    <text evidence="3">Purine metabolism; AMP biosynthesis via de novo pathway; AMP from IMP: step 2/2.</text>
</comment>
<dbReference type="InterPro" id="IPR019468">
    <property type="entry name" value="AdenyloSucc_lyase_C"/>
</dbReference>
<gene>
    <name evidence="5" type="ORF">RBSWK_03817</name>
</gene>
<dbReference type="GO" id="GO:0006189">
    <property type="term" value="P:'de novo' IMP biosynthetic process"/>
    <property type="evidence" value="ECO:0007669"/>
    <property type="project" value="UniProtKB-UniPathway"/>
</dbReference>
<dbReference type="PANTHER" id="PTHR43172:SF1">
    <property type="entry name" value="ADENYLOSUCCINATE LYASE"/>
    <property type="match status" value="1"/>
</dbReference>
<accession>L7CDN9</accession>
<dbReference type="PRINTS" id="PR00149">
    <property type="entry name" value="FUMRATELYASE"/>
</dbReference>
<keyword evidence="1 3" id="KW-0456">Lyase</keyword>
<dbReference type="Pfam" id="PF00206">
    <property type="entry name" value="Lyase_1"/>
    <property type="match status" value="1"/>
</dbReference>
<evidence type="ECO:0000313" key="5">
    <source>
        <dbReference type="EMBL" id="ELP32118.1"/>
    </source>
</evidence>
<dbReference type="Gene3D" id="1.20.200.10">
    <property type="entry name" value="Fumarase/aspartase (Central domain)"/>
    <property type="match status" value="1"/>
</dbReference>
<dbReference type="InterPro" id="IPR004769">
    <property type="entry name" value="Pur_lyase"/>
</dbReference>
<comment type="pathway">
    <text evidence="3">Purine metabolism; IMP biosynthesis via de novo pathway; 5-amino-1-(5-phospho-D-ribosyl)imidazole-4-carboxamide from 5-amino-1-(5-phospho-D-ribosyl)imidazole-4-carboxylate: step 2/2.</text>
</comment>
<dbReference type="Proteomes" id="UP000010959">
    <property type="component" value="Unassembled WGS sequence"/>
</dbReference>
<reference evidence="5 6" key="1">
    <citation type="journal article" date="2013" name="Mar. Genomics">
        <title>Expression of sulfatases in Rhodopirellula baltica and the diversity of sulfatases in the genus Rhodopirellula.</title>
        <authorList>
            <person name="Wegner C.E."/>
            <person name="Richter-Heitmann T."/>
            <person name="Klindworth A."/>
            <person name="Klockow C."/>
            <person name="Richter M."/>
            <person name="Achstetter T."/>
            <person name="Glockner F.O."/>
            <person name="Harder J."/>
        </authorList>
    </citation>
    <scope>NUCLEOTIDE SEQUENCE [LARGE SCALE GENOMIC DNA]</scope>
    <source>
        <strain evidence="5 6">SWK14</strain>
    </source>
</reference>
<dbReference type="InterPro" id="IPR000362">
    <property type="entry name" value="Fumarate_lyase_fam"/>
</dbReference>
<dbReference type="GO" id="GO:0044208">
    <property type="term" value="P:'de novo' AMP biosynthetic process"/>
    <property type="evidence" value="ECO:0007669"/>
    <property type="project" value="UniProtKB-UniPathway"/>
</dbReference>
<dbReference type="UniPathway" id="UPA00075">
    <property type="reaction ID" value="UER00336"/>
</dbReference>